<keyword evidence="7 10" id="KW-0249">Electron transport</keyword>
<dbReference type="AlphaFoldDB" id="A0A066ZN80"/>
<name>A0A066ZN80_HYDMR</name>
<accession>A0A066ZN80</accession>
<dbReference type="InterPro" id="IPR004338">
    <property type="entry name" value="NqrB/RnfD"/>
</dbReference>
<comment type="function">
    <text evidence="10">Part of a membrane-bound complex that couples electron transfer with translocation of ions across the membrane.</text>
</comment>
<evidence type="ECO:0000256" key="6">
    <source>
        <dbReference type="ARBA" id="ARBA00022967"/>
    </source>
</evidence>
<keyword evidence="12" id="KW-1185">Reference proteome</keyword>
<dbReference type="Proteomes" id="UP000027341">
    <property type="component" value="Unassembled WGS sequence"/>
</dbReference>
<comment type="caution">
    <text evidence="11">The sequence shown here is derived from an EMBL/GenBank/DDBJ whole genome shotgun (WGS) entry which is preliminary data.</text>
</comment>
<dbReference type="PANTHER" id="PTHR30578:SF0">
    <property type="entry name" value="ION-TRANSLOCATING OXIDOREDUCTASE COMPLEX SUBUNIT D"/>
    <property type="match status" value="1"/>
</dbReference>
<comment type="similarity">
    <text evidence="10">Belongs to the NqrB/RnfD family.</text>
</comment>
<feature type="transmembrane region" description="Helical" evidence="10">
    <location>
        <begin position="295"/>
        <end position="313"/>
    </location>
</feature>
<gene>
    <name evidence="10" type="primary">rnfD</name>
    <name evidence="11" type="ORF">EI16_01350</name>
</gene>
<evidence type="ECO:0000256" key="4">
    <source>
        <dbReference type="ARBA" id="ARBA00022643"/>
    </source>
</evidence>
<sequence length="346" mass="37748">MSDNSLFNTATSPFTHDVVSVRKTMIQVQYAAFPALMAHIYFFGFGIIIQWALAVLTLLVVETAMLKLRGRPVIPYLADLSGLITITGIVFCIPPEAPWWIIVSGVTFALIFGKHLYGGLGYNPFNPAMLGYAFLLISFPAQVTQWTLPAEVSGHHLSFMESASVIFFGHADIAIDQITGATPLGEVKTALSTGIPVGATLNSATFGKDAFPIGWGEVNLAFLLGGLWLLYKRTIRWQYPVGFLGALATMAFIFHQIDPSTYAPVSYHLLSGGVMLAAFFIITDPVTSSTTPRGRLVYAIGIGIMVYIIRNWGAFPDGIAFAVLILNMFVPLIDQYTTPRVFGHKK</sequence>
<evidence type="ECO:0000313" key="12">
    <source>
        <dbReference type="Proteomes" id="UP000027341"/>
    </source>
</evidence>
<feature type="transmembrane region" description="Helical" evidence="10">
    <location>
        <begin position="97"/>
        <end position="117"/>
    </location>
</feature>
<evidence type="ECO:0000256" key="2">
    <source>
        <dbReference type="ARBA" id="ARBA00022553"/>
    </source>
</evidence>
<dbReference type="HAMAP" id="MF_00462">
    <property type="entry name" value="RsxD_RnfD"/>
    <property type="match status" value="1"/>
</dbReference>
<comment type="subunit">
    <text evidence="10">The complex is composed of six subunits: RnfA, RnfB, RnfC, RnfD, RnfE and RnfG.</text>
</comment>
<evidence type="ECO:0000256" key="1">
    <source>
        <dbReference type="ARBA" id="ARBA00022448"/>
    </source>
</evidence>
<comment type="subcellular location">
    <subcellularLocation>
        <location evidence="10">Cell inner membrane</location>
        <topology evidence="10">Multi-pass membrane protein</topology>
    </subcellularLocation>
</comment>
<dbReference type="NCBIfam" id="TIGR01946">
    <property type="entry name" value="rnfD"/>
    <property type="match status" value="1"/>
</dbReference>
<feature type="transmembrane region" description="Helical" evidence="10">
    <location>
        <begin position="319"/>
        <end position="337"/>
    </location>
</feature>
<reference evidence="11 12" key="1">
    <citation type="submission" date="2014-04" db="EMBL/GenBank/DDBJ databases">
        <title>Draft genome sequence of Hydrogenovibrio marinus MH-110, a model organism for aerobic H2 metabolism.</title>
        <authorList>
            <person name="Cha H.J."/>
            <person name="Jo B.H."/>
            <person name="Hwang B.H."/>
        </authorList>
    </citation>
    <scope>NUCLEOTIDE SEQUENCE [LARGE SCALE GENOMIC DNA]</scope>
    <source>
        <strain evidence="11 12">MH-110</strain>
    </source>
</reference>
<evidence type="ECO:0000313" key="11">
    <source>
        <dbReference type="EMBL" id="KDN94987.1"/>
    </source>
</evidence>
<evidence type="ECO:0000256" key="5">
    <source>
        <dbReference type="ARBA" id="ARBA00022692"/>
    </source>
</evidence>
<feature type="modified residue" description="FMN phosphoryl threonine" evidence="10">
    <location>
        <position position="182"/>
    </location>
</feature>
<evidence type="ECO:0000256" key="8">
    <source>
        <dbReference type="ARBA" id="ARBA00022989"/>
    </source>
</evidence>
<evidence type="ECO:0000256" key="7">
    <source>
        <dbReference type="ARBA" id="ARBA00022982"/>
    </source>
</evidence>
<keyword evidence="2 10" id="KW-0597">Phosphoprotein</keyword>
<dbReference type="GO" id="GO:0022900">
    <property type="term" value="P:electron transport chain"/>
    <property type="evidence" value="ECO:0007669"/>
    <property type="project" value="UniProtKB-UniRule"/>
</dbReference>
<feature type="transmembrane region" description="Helical" evidence="10">
    <location>
        <begin position="210"/>
        <end position="230"/>
    </location>
</feature>
<feature type="transmembrane region" description="Helical" evidence="10">
    <location>
        <begin position="129"/>
        <end position="148"/>
    </location>
</feature>
<keyword evidence="8 10" id="KW-1133">Transmembrane helix</keyword>
<evidence type="ECO:0000256" key="9">
    <source>
        <dbReference type="ARBA" id="ARBA00023136"/>
    </source>
</evidence>
<proteinExistence type="inferred from homology"/>
<dbReference type="EC" id="7.-.-.-" evidence="10"/>
<keyword evidence="6 10" id="KW-1278">Translocase</keyword>
<dbReference type="PANTHER" id="PTHR30578">
    <property type="entry name" value="ELECTRON TRANSPORT COMPLEX PROTEIN RNFD"/>
    <property type="match status" value="1"/>
</dbReference>
<keyword evidence="4 10" id="KW-0288">FMN</keyword>
<keyword evidence="3 10" id="KW-0285">Flavoprotein</keyword>
<dbReference type="GO" id="GO:0055085">
    <property type="term" value="P:transmembrane transport"/>
    <property type="evidence" value="ECO:0007669"/>
    <property type="project" value="InterPro"/>
</dbReference>
<dbReference type="Pfam" id="PF03116">
    <property type="entry name" value="NQR2_RnfD_RnfE"/>
    <property type="match status" value="1"/>
</dbReference>
<evidence type="ECO:0000256" key="10">
    <source>
        <dbReference type="HAMAP-Rule" id="MF_00462"/>
    </source>
</evidence>
<keyword evidence="10" id="KW-1003">Cell membrane</keyword>
<dbReference type="InterPro" id="IPR011303">
    <property type="entry name" value="RnfD_bac"/>
</dbReference>
<feature type="transmembrane region" description="Helical" evidence="10">
    <location>
        <begin position="73"/>
        <end position="91"/>
    </location>
</feature>
<keyword evidence="1 10" id="KW-0813">Transport</keyword>
<feature type="transmembrane region" description="Helical" evidence="10">
    <location>
        <begin position="237"/>
        <end position="257"/>
    </location>
</feature>
<dbReference type="EMBL" id="JMIU01000001">
    <property type="protein sequence ID" value="KDN94987.1"/>
    <property type="molecule type" value="Genomic_DNA"/>
</dbReference>
<feature type="transmembrane region" description="Helical" evidence="10">
    <location>
        <begin position="40"/>
        <end position="61"/>
    </location>
</feature>
<dbReference type="RefSeq" id="WP_029908647.1">
    <property type="nucleotide sequence ID" value="NZ_AP020335.1"/>
</dbReference>
<dbReference type="STRING" id="28885.EI16_01350"/>
<organism evidence="11 12">
    <name type="scientific">Hydrogenovibrio marinus</name>
    <dbReference type="NCBI Taxonomy" id="28885"/>
    <lineage>
        <taxon>Bacteria</taxon>
        <taxon>Pseudomonadati</taxon>
        <taxon>Pseudomonadota</taxon>
        <taxon>Gammaproteobacteria</taxon>
        <taxon>Thiotrichales</taxon>
        <taxon>Piscirickettsiaceae</taxon>
        <taxon>Hydrogenovibrio</taxon>
    </lineage>
</organism>
<protein>
    <recommendedName>
        <fullName evidence="10">Ion-translocating oxidoreductase complex subunit D</fullName>
        <ecNumber evidence="10">7.-.-.-</ecNumber>
    </recommendedName>
    <alternativeName>
        <fullName evidence="10">Rnf electron transport complex subunit D</fullName>
    </alternativeName>
</protein>
<keyword evidence="5 10" id="KW-0812">Transmembrane</keyword>
<evidence type="ECO:0000256" key="3">
    <source>
        <dbReference type="ARBA" id="ARBA00022630"/>
    </source>
</evidence>
<keyword evidence="10" id="KW-0997">Cell inner membrane</keyword>
<dbReference type="GO" id="GO:0005886">
    <property type="term" value="C:plasma membrane"/>
    <property type="evidence" value="ECO:0007669"/>
    <property type="project" value="UniProtKB-SubCell"/>
</dbReference>
<keyword evidence="9 10" id="KW-0472">Membrane</keyword>
<feature type="transmembrane region" description="Helical" evidence="10">
    <location>
        <begin position="263"/>
        <end position="283"/>
    </location>
</feature>
<comment type="cofactor">
    <cofactor evidence="10">
        <name>FMN</name>
        <dbReference type="ChEBI" id="CHEBI:58210"/>
    </cofactor>
</comment>